<comment type="caution">
    <text evidence="2">The sequence shown here is derived from an EMBL/GenBank/DDBJ whole genome shotgun (WGS) entry which is preliminary data.</text>
</comment>
<dbReference type="GO" id="GO:0046047">
    <property type="term" value="P:TTP catabolic process"/>
    <property type="evidence" value="ECO:0007669"/>
    <property type="project" value="TreeGrafter"/>
</dbReference>
<dbReference type="InterPro" id="IPR011551">
    <property type="entry name" value="NTP_PyrPHydrolase_MazG"/>
</dbReference>
<dbReference type="STRING" id="1121922.GCA_000428905_02665"/>
<dbReference type="Pfam" id="PF03819">
    <property type="entry name" value="MazG"/>
    <property type="match status" value="1"/>
</dbReference>
<evidence type="ECO:0000313" key="3">
    <source>
        <dbReference type="Proteomes" id="UP000006251"/>
    </source>
</evidence>
<gene>
    <name evidence="2" type="primary">mazG</name>
    <name evidence="2" type="ORF">GPAL_2286</name>
</gene>
<dbReference type="OrthoDB" id="9808939at2"/>
<dbReference type="GO" id="GO:0046061">
    <property type="term" value="P:dATP catabolic process"/>
    <property type="evidence" value="ECO:0007669"/>
    <property type="project" value="TreeGrafter"/>
</dbReference>
<sequence length="140" mass="16111">MTNDAIKLIPESLLQKALNIQLECANLGFDWPEVGPVFDKVLEEIEEVRAEVYTQQQQQDKIEDEIGDLFFAVVNLSRHLDVNPDLALKKANEKFCKRFLLVQKFAANEDLELTSLRFDALERLWQKAKKTLNDAKHPAT</sequence>
<organism evidence="2 3">
    <name type="scientific">Brumicola pallidula DSM 14239 = ACAM 615</name>
    <dbReference type="NCBI Taxonomy" id="1121922"/>
    <lineage>
        <taxon>Bacteria</taxon>
        <taxon>Pseudomonadati</taxon>
        <taxon>Pseudomonadota</taxon>
        <taxon>Gammaproteobacteria</taxon>
        <taxon>Alteromonadales</taxon>
        <taxon>Alteromonadaceae</taxon>
        <taxon>Brumicola</taxon>
    </lineage>
</organism>
<dbReference type="GO" id="GO:0046076">
    <property type="term" value="P:dTTP catabolic process"/>
    <property type="evidence" value="ECO:0007669"/>
    <property type="project" value="TreeGrafter"/>
</dbReference>
<dbReference type="InterPro" id="IPR004518">
    <property type="entry name" value="MazG-like_dom"/>
</dbReference>
<dbReference type="GO" id="GO:0046081">
    <property type="term" value="P:dUTP catabolic process"/>
    <property type="evidence" value="ECO:0007669"/>
    <property type="project" value="TreeGrafter"/>
</dbReference>
<accession>K6ZFK6</accession>
<dbReference type="RefSeq" id="WP_006011717.1">
    <property type="nucleotide sequence ID" value="NZ_AUAV01000014.1"/>
</dbReference>
<feature type="domain" description="NTP pyrophosphohydrolase MazG-like" evidence="1">
    <location>
        <begin position="41"/>
        <end position="97"/>
    </location>
</feature>
<evidence type="ECO:0000313" key="2">
    <source>
        <dbReference type="EMBL" id="GAC29147.1"/>
    </source>
</evidence>
<dbReference type="InterPro" id="IPR048011">
    <property type="entry name" value="NTP-PPase_MazG-like_C"/>
</dbReference>
<dbReference type="EMBL" id="BAEQ01000042">
    <property type="protein sequence ID" value="GAC29147.1"/>
    <property type="molecule type" value="Genomic_DNA"/>
</dbReference>
<evidence type="ECO:0000259" key="1">
    <source>
        <dbReference type="Pfam" id="PF03819"/>
    </source>
</evidence>
<dbReference type="Proteomes" id="UP000006251">
    <property type="component" value="Unassembled WGS sequence"/>
</dbReference>
<dbReference type="Gene3D" id="1.10.287.1080">
    <property type="entry name" value="MazG-like"/>
    <property type="match status" value="1"/>
</dbReference>
<dbReference type="EC" id="3.6.1.8" evidence="2"/>
<dbReference type="AlphaFoldDB" id="K6ZFK6"/>
<dbReference type="GO" id="GO:0046052">
    <property type="term" value="P:UTP catabolic process"/>
    <property type="evidence" value="ECO:0007669"/>
    <property type="project" value="TreeGrafter"/>
</dbReference>
<protein>
    <submittedName>
        <fullName evidence="2">ATP diphosphatase</fullName>
        <ecNumber evidence="2">3.6.1.8</ecNumber>
    </submittedName>
</protein>
<keyword evidence="3" id="KW-1185">Reference proteome</keyword>
<dbReference type="GO" id="GO:0047693">
    <property type="term" value="F:ATP diphosphatase activity"/>
    <property type="evidence" value="ECO:0007669"/>
    <property type="project" value="UniProtKB-EC"/>
</dbReference>
<dbReference type="PANTHER" id="PTHR30522">
    <property type="entry name" value="NUCLEOSIDE TRIPHOSPHATE PYROPHOSPHOHYDROLASE"/>
    <property type="match status" value="1"/>
</dbReference>
<dbReference type="SUPFAM" id="SSF101386">
    <property type="entry name" value="all-alpha NTP pyrophosphatases"/>
    <property type="match status" value="1"/>
</dbReference>
<proteinExistence type="predicted"/>
<keyword evidence="2" id="KW-0378">Hydrolase</keyword>
<dbReference type="CDD" id="cd11529">
    <property type="entry name" value="NTP-PPase_MazG_Cterm"/>
    <property type="match status" value="1"/>
</dbReference>
<dbReference type="GO" id="GO:0006203">
    <property type="term" value="P:dGTP catabolic process"/>
    <property type="evidence" value="ECO:0007669"/>
    <property type="project" value="TreeGrafter"/>
</dbReference>
<reference evidence="3" key="1">
    <citation type="journal article" date="2014" name="Environ. Microbiol.">
        <title>Comparative genomics of the marine bacterial genus Glaciecola reveals the high degree of genomic diversity and genomic characteristic for cold adaptation.</title>
        <authorList>
            <person name="Qin Q.L."/>
            <person name="Xie B.B."/>
            <person name="Yu Y."/>
            <person name="Shu Y.L."/>
            <person name="Rong J.C."/>
            <person name="Zhang Y.J."/>
            <person name="Zhao D.L."/>
            <person name="Chen X.L."/>
            <person name="Zhang X.Y."/>
            <person name="Chen B."/>
            <person name="Zhou B.C."/>
            <person name="Zhang Y.Z."/>
        </authorList>
    </citation>
    <scope>NUCLEOTIDE SEQUENCE [LARGE SCALE GENOMIC DNA]</scope>
    <source>
        <strain evidence="3">ACAM 615</strain>
    </source>
</reference>
<dbReference type="PANTHER" id="PTHR30522:SF0">
    <property type="entry name" value="NUCLEOSIDE TRIPHOSPHATE PYROPHOSPHOHYDROLASE"/>
    <property type="match status" value="1"/>
</dbReference>
<name>K6ZFK6_9ALTE</name>